<gene>
    <name evidence="8" type="primary">cmk</name>
    <name evidence="10" type="ORF">VN21_14390</name>
</gene>
<comment type="subcellular location">
    <subcellularLocation>
        <location evidence="8">Cytoplasm</location>
    </subcellularLocation>
</comment>
<evidence type="ECO:0000256" key="1">
    <source>
        <dbReference type="ARBA" id="ARBA00009427"/>
    </source>
</evidence>
<evidence type="ECO:0000256" key="8">
    <source>
        <dbReference type="HAMAP-Rule" id="MF_00238"/>
    </source>
</evidence>
<evidence type="ECO:0000256" key="3">
    <source>
        <dbReference type="ARBA" id="ARBA00022741"/>
    </source>
</evidence>
<evidence type="ECO:0000313" key="11">
    <source>
        <dbReference type="Proteomes" id="UP000034407"/>
    </source>
</evidence>
<dbReference type="GO" id="GO:0036431">
    <property type="term" value="F:dCMP kinase activity"/>
    <property type="evidence" value="ECO:0007669"/>
    <property type="project" value="InterPro"/>
</dbReference>
<dbReference type="InterPro" id="IPR011994">
    <property type="entry name" value="Cytidylate_kinase_dom"/>
</dbReference>
<dbReference type="CDD" id="cd02020">
    <property type="entry name" value="CMPK"/>
    <property type="match status" value="1"/>
</dbReference>
<keyword evidence="8" id="KW-0963">Cytoplasm</keyword>
<keyword evidence="5 8" id="KW-0067">ATP-binding</keyword>
<evidence type="ECO:0000256" key="4">
    <source>
        <dbReference type="ARBA" id="ARBA00022777"/>
    </source>
</evidence>
<evidence type="ECO:0000256" key="5">
    <source>
        <dbReference type="ARBA" id="ARBA00022840"/>
    </source>
</evidence>
<dbReference type="GO" id="GO:0015949">
    <property type="term" value="P:nucleobase-containing small molecule interconversion"/>
    <property type="evidence" value="ECO:0007669"/>
    <property type="project" value="TreeGrafter"/>
</dbReference>
<dbReference type="PATRIC" id="fig|1629550.3.peg.2349"/>
<evidence type="ECO:0000256" key="6">
    <source>
        <dbReference type="ARBA" id="ARBA00047615"/>
    </source>
</evidence>
<proteinExistence type="inferred from homology"/>
<comment type="similarity">
    <text evidence="1 8">Belongs to the cytidylate kinase family. Type 1 subfamily.</text>
</comment>
<reference evidence="10 11" key="1">
    <citation type="submission" date="2015-04" db="EMBL/GenBank/DDBJ databases">
        <title>Microcin producing Clostridium sp. JC272T.</title>
        <authorList>
            <person name="Jyothsna T."/>
            <person name="Sasikala C."/>
            <person name="Ramana C."/>
        </authorList>
    </citation>
    <scope>NUCLEOTIDE SEQUENCE [LARGE SCALE GENOMIC DNA]</scope>
    <source>
        <strain evidence="10 11">JC272</strain>
    </source>
</reference>
<dbReference type="InterPro" id="IPR027417">
    <property type="entry name" value="P-loop_NTPase"/>
</dbReference>
<dbReference type="GO" id="GO:0006220">
    <property type="term" value="P:pyrimidine nucleotide metabolic process"/>
    <property type="evidence" value="ECO:0007669"/>
    <property type="project" value="UniProtKB-UniRule"/>
</dbReference>
<feature type="domain" description="Cytidylate kinase" evidence="9">
    <location>
        <begin position="6"/>
        <end position="215"/>
    </location>
</feature>
<dbReference type="PANTHER" id="PTHR21299">
    <property type="entry name" value="CYTIDYLATE KINASE/PANTOATE-BETA-ALANINE LIGASE"/>
    <property type="match status" value="1"/>
</dbReference>
<dbReference type="GO" id="GO:0036430">
    <property type="term" value="F:CMP kinase activity"/>
    <property type="evidence" value="ECO:0007669"/>
    <property type="project" value="RHEA"/>
</dbReference>
<dbReference type="Pfam" id="PF02224">
    <property type="entry name" value="Cytidylate_kin"/>
    <property type="match status" value="1"/>
</dbReference>
<dbReference type="Gene3D" id="3.40.50.300">
    <property type="entry name" value="P-loop containing nucleotide triphosphate hydrolases"/>
    <property type="match status" value="1"/>
</dbReference>
<comment type="caution">
    <text evidence="10">The sequence shown here is derived from an EMBL/GenBank/DDBJ whole genome shotgun (WGS) entry which is preliminary data.</text>
</comment>
<keyword evidence="2 8" id="KW-0808">Transferase</keyword>
<name>A0A0M3DDM9_9FIRM</name>
<dbReference type="EC" id="2.7.4.25" evidence="8"/>
<evidence type="ECO:0000256" key="2">
    <source>
        <dbReference type="ARBA" id="ARBA00022679"/>
    </source>
</evidence>
<dbReference type="AlphaFoldDB" id="A0A0M3DDM9"/>
<dbReference type="InterPro" id="IPR003136">
    <property type="entry name" value="Cytidylate_kin"/>
</dbReference>
<dbReference type="NCBIfam" id="TIGR00017">
    <property type="entry name" value="cmk"/>
    <property type="match status" value="1"/>
</dbReference>
<comment type="catalytic activity">
    <reaction evidence="7 8">
        <text>CMP + ATP = CDP + ADP</text>
        <dbReference type="Rhea" id="RHEA:11600"/>
        <dbReference type="ChEBI" id="CHEBI:30616"/>
        <dbReference type="ChEBI" id="CHEBI:58069"/>
        <dbReference type="ChEBI" id="CHEBI:60377"/>
        <dbReference type="ChEBI" id="CHEBI:456216"/>
        <dbReference type="EC" id="2.7.4.25"/>
    </reaction>
</comment>
<organism evidence="10 11">
    <name type="scientific">Paraclostridium benzoelyticum</name>
    <dbReference type="NCBI Taxonomy" id="1629550"/>
    <lineage>
        <taxon>Bacteria</taxon>
        <taxon>Bacillati</taxon>
        <taxon>Bacillota</taxon>
        <taxon>Clostridia</taxon>
        <taxon>Peptostreptococcales</taxon>
        <taxon>Peptostreptococcaceae</taxon>
        <taxon>Paraclostridium</taxon>
    </lineage>
</organism>
<dbReference type="OrthoDB" id="9807434at2"/>
<accession>A0A0M3DDM9</accession>
<evidence type="ECO:0000256" key="7">
    <source>
        <dbReference type="ARBA" id="ARBA00048478"/>
    </source>
</evidence>
<sequence>MKNLVIAVDGPAGAGKSTIAKIVADKMNINYIDTGAMYRAITYKVLQSGIDINNENEVIEIAKKSDIDFKDNNIYLDGKILKEEIRTPEVSHNVSNVAQIKDVRHLMVDVQRDIGNKSSVILDGRDIGSYVFPNADYKFFLVASSKERGERRYKELIKKGYNTTLEEVINDVIRRDEIDSNREFAPLVKANDAIEIDTTGKSIDKVVESVIDKIK</sequence>
<feature type="binding site" evidence="8">
    <location>
        <begin position="10"/>
        <end position="18"/>
    </location>
    <ligand>
        <name>ATP</name>
        <dbReference type="ChEBI" id="CHEBI:30616"/>
    </ligand>
</feature>
<dbReference type="RefSeq" id="WP_025161907.1">
    <property type="nucleotide sequence ID" value="NZ_LBBT01000288.1"/>
</dbReference>
<evidence type="ECO:0000259" key="9">
    <source>
        <dbReference type="Pfam" id="PF02224"/>
    </source>
</evidence>
<dbReference type="PANTHER" id="PTHR21299:SF2">
    <property type="entry name" value="CYTIDYLATE KINASE"/>
    <property type="match status" value="1"/>
</dbReference>
<keyword evidence="3 8" id="KW-0547">Nucleotide-binding</keyword>
<dbReference type="HAMAP" id="MF_00238">
    <property type="entry name" value="Cytidyl_kinase_type1"/>
    <property type="match status" value="1"/>
</dbReference>
<dbReference type="Proteomes" id="UP000034407">
    <property type="component" value="Unassembled WGS sequence"/>
</dbReference>
<dbReference type="GO" id="GO:0005524">
    <property type="term" value="F:ATP binding"/>
    <property type="evidence" value="ECO:0007669"/>
    <property type="project" value="UniProtKB-UniRule"/>
</dbReference>
<keyword evidence="11" id="KW-1185">Reference proteome</keyword>
<dbReference type="SUPFAM" id="SSF52540">
    <property type="entry name" value="P-loop containing nucleoside triphosphate hydrolases"/>
    <property type="match status" value="1"/>
</dbReference>
<dbReference type="EMBL" id="LBBT01000288">
    <property type="protein sequence ID" value="KKY00393.1"/>
    <property type="molecule type" value="Genomic_DNA"/>
</dbReference>
<comment type="catalytic activity">
    <reaction evidence="6 8">
        <text>dCMP + ATP = dCDP + ADP</text>
        <dbReference type="Rhea" id="RHEA:25094"/>
        <dbReference type="ChEBI" id="CHEBI:30616"/>
        <dbReference type="ChEBI" id="CHEBI:57566"/>
        <dbReference type="ChEBI" id="CHEBI:58593"/>
        <dbReference type="ChEBI" id="CHEBI:456216"/>
        <dbReference type="EC" id="2.7.4.25"/>
    </reaction>
</comment>
<keyword evidence="4 8" id="KW-0418">Kinase</keyword>
<protein>
    <recommendedName>
        <fullName evidence="8">Cytidylate kinase</fullName>
        <shortName evidence="8">CK</shortName>
        <ecNumber evidence="8">2.7.4.25</ecNumber>
    </recommendedName>
    <alternativeName>
        <fullName evidence="8">Cytidine monophosphate kinase</fullName>
        <shortName evidence="8">CMP kinase</shortName>
    </alternativeName>
</protein>
<dbReference type="GO" id="GO:0005829">
    <property type="term" value="C:cytosol"/>
    <property type="evidence" value="ECO:0007669"/>
    <property type="project" value="TreeGrafter"/>
</dbReference>
<evidence type="ECO:0000313" key="10">
    <source>
        <dbReference type="EMBL" id="KKY00393.1"/>
    </source>
</evidence>